<dbReference type="GO" id="GO:0046872">
    <property type="term" value="F:metal ion binding"/>
    <property type="evidence" value="ECO:0007669"/>
    <property type="project" value="UniProtKB-KW"/>
</dbReference>
<dbReference type="PANTHER" id="PTHR30040:SF2">
    <property type="entry name" value="FAD:PROTEIN FMN TRANSFERASE"/>
    <property type="match status" value="1"/>
</dbReference>
<evidence type="ECO:0000256" key="7">
    <source>
        <dbReference type="ARBA" id="ARBA00022827"/>
    </source>
</evidence>
<evidence type="ECO:0000256" key="11">
    <source>
        <dbReference type="SAM" id="SignalP"/>
    </source>
</evidence>
<evidence type="ECO:0000256" key="1">
    <source>
        <dbReference type="ARBA" id="ARBA00001946"/>
    </source>
</evidence>
<dbReference type="Proteomes" id="UP000628984">
    <property type="component" value="Unassembled WGS sequence"/>
</dbReference>
<protein>
    <recommendedName>
        <fullName evidence="3">FAD:protein FMN transferase</fullName>
        <ecNumber evidence="2">2.7.1.180</ecNumber>
    </recommendedName>
    <alternativeName>
        <fullName evidence="9">Flavin transferase</fullName>
    </alternativeName>
</protein>
<comment type="cofactor">
    <cofactor evidence="1">
        <name>Mg(2+)</name>
        <dbReference type="ChEBI" id="CHEBI:18420"/>
    </cofactor>
</comment>
<evidence type="ECO:0000256" key="6">
    <source>
        <dbReference type="ARBA" id="ARBA00022723"/>
    </source>
</evidence>
<keyword evidence="4" id="KW-0285">Flavoprotein</keyword>
<evidence type="ECO:0000313" key="12">
    <source>
        <dbReference type="EMBL" id="GGW43087.1"/>
    </source>
</evidence>
<dbReference type="InterPro" id="IPR003374">
    <property type="entry name" value="ApbE-like_sf"/>
</dbReference>
<keyword evidence="11" id="KW-0732">Signal</keyword>
<keyword evidence="8" id="KW-0460">Magnesium</keyword>
<dbReference type="Gene3D" id="3.10.520.10">
    <property type="entry name" value="ApbE-like domains"/>
    <property type="match status" value="1"/>
</dbReference>
<dbReference type="GO" id="GO:0016740">
    <property type="term" value="F:transferase activity"/>
    <property type="evidence" value="ECO:0007669"/>
    <property type="project" value="UniProtKB-KW"/>
</dbReference>
<sequence length="300" mass="31489">MIARRQMMLLAAAALATPGRAATVLDWQGRGLGGALSLRLVGADPAQGPRLFRRVEAEVERIESLFSLHRDSALTRLNRDGRLAHPTPEMFQVLALAGAVHQATGGLFDPTVQPLWRALAEGDDPAPARARIGWDRVEIGPEEVRLGPGMALTLNGIVQGWAADRIAALVRAAGFQDVLIDMGEIAALGRRPDGRAWQAGIATPGGEQIGTAALSDRALATSAPFGSPLGGAGGPHILGPKGEAPRWETVSISAPQAAVADALSTACCLLPRDGIDRAVSAFHGARLELARPFDRTFLPN</sequence>
<dbReference type="EMBL" id="BMYQ01000015">
    <property type="protein sequence ID" value="GGW43087.1"/>
    <property type="molecule type" value="Genomic_DNA"/>
</dbReference>
<dbReference type="Pfam" id="PF02424">
    <property type="entry name" value="ApbE"/>
    <property type="match status" value="1"/>
</dbReference>
<keyword evidence="5 12" id="KW-0808">Transferase</keyword>
<evidence type="ECO:0000313" key="13">
    <source>
        <dbReference type="Proteomes" id="UP000628984"/>
    </source>
</evidence>
<proteinExistence type="predicted"/>
<evidence type="ECO:0000256" key="5">
    <source>
        <dbReference type="ARBA" id="ARBA00022679"/>
    </source>
</evidence>
<dbReference type="AlphaFoldDB" id="A0A918J1I5"/>
<dbReference type="SUPFAM" id="SSF143631">
    <property type="entry name" value="ApbE-like"/>
    <property type="match status" value="1"/>
</dbReference>
<evidence type="ECO:0000256" key="2">
    <source>
        <dbReference type="ARBA" id="ARBA00011955"/>
    </source>
</evidence>
<reference evidence="12" key="1">
    <citation type="journal article" date="2014" name="Int. J. Syst. Evol. Microbiol.">
        <title>Complete genome sequence of Corynebacterium casei LMG S-19264T (=DSM 44701T), isolated from a smear-ripened cheese.</title>
        <authorList>
            <consortium name="US DOE Joint Genome Institute (JGI-PGF)"/>
            <person name="Walter F."/>
            <person name="Albersmeier A."/>
            <person name="Kalinowski J."/>
            <person name="Ruckert C."/>
        </authorList>
    </citation>
    <scope>NUCLEOTIDE SEQUENCE</scope>
    <source>
        <strain evidence="12">KCTC 23714</strain>
    </source>
</reference>
<keyword evidence="13" id="KW-1185">Reference proteome</keyword>
<keyword evidence="6" id="KW-0479">Metal-binding</keyword>
<evidence type="ECO:0000256" key="9">
    <source>
        <dbReference type="ARBA" id="ARBA00031306"/>
    </source>
</evidence>
<dbReference type="EC" id="2.7.1.180" evidence="2"/>
<keyword evidence="7" id="KW-0274">FAD</keyword>
<dbReference type="RefSeq" id="WP_229804281.1">
    <property type="nucleotide sequence ID" value="NZ_BMYQ01000015.1"/>
</dbReference>
<gene>
    <name evidence="12" type="primary">nosX</name>
    <name evidence="12" type="ORF">GCM10011452_34300</name>
</gene>
<organism evidence="12 13">
    <name type="scientific">Gemmobacter lanyuensis</name>
    <dbReference type="NCBI Taxonomy" id="1054497"/>
    <lineage>
        <taxon>Bacteria</taxon>
        <taxon>Pseudomonadati</taxon>
        <taxon>Pseudomonadota</taxon>
        <taxon>Alphaproteobacteria</taxon>
        <taxon>Rhodobacterales</taxon>
        <taxon>Paracoccaceae</taxon>
        <taxon>Gemmobacter</taxon>
    </lineage>
</organism>
<comment type="catalytic activity">
    <reaction evidence="10">
        <text>L-threonyl-[protein] + FAD = FMN-L-threonyl-[protein] + AMP + H(+)</text>
        <dbReference type="Rhea" id="RHEA:36847"/>
        <dbReference type="Rhea" id="RHEA-COMP:11060"/>
        <dbReference type="Rhea" id="RHEA-COMP:11061"/>
        <dbReference type="ChEBI" id="CHEBI:15378"/>
        <dbReference type="ChEBI" id="CHEBI:30013"/>
        <dbReference type="ChEBI" id="CHEBI:57692"/>
        <dbReference type="ChEBI" id="CHEBI:74257"/>
        <dbReference type="ChEBI" id="CHEBI:456215"/>
        <dbReference type="EC" id="2.7.1.180"/>
    </reaction>
</comment>
<reference evidence="12" key="2">
    <citation type="submission" date="2020-09" db="EMBL/GenBank/DDBJ databases">
        <authorList>
            <person name="Sun Q."/>
            <person name="Kim S."/>
        </authorList>
    </citation>
    <scope>NUCLEOTIDE SEQUENCE</scope>
    <source>
        <strain evidence="12">KCTC 23714</strain>
    </source>
</reference>
<evidence type="ECO:0000256" key="4">
    <source>
        <dbReference type="ARBA" id="ARBA00022630"/>
    </source>
</evidence>
<evidence type="ECO:0000256" key="10">
    <source>
        <dbReference type="ARBA" id="ARBA00048540"/>
    </source>
</evidence>
<feature type="signal peptide" evidence="11">
    <location>
        <begin position="1"/>
        <end position="21"/>
    </location>
</feature>
<accession>A0A918J1I5</accession>
<comment type="caution">
    <text evidence="12">The sequence shown here is derived from an EMBL/GenBank/DDBJ whole genome shotgun (WGS) entry which is preliminary data.</text>
</comment>
<dbReference type="PANTHER" id="PTHR30040">
    <property type="entry name" value="THIAMINE BIOSYNTHESIS LIPOPROTEIN APBE"/>
    <property type="match status" value="1"/>
</dbReference>
<dbReference type="InterPro" id="IPR024932">
    <property type="entry name" value="ApbE"/>
</dbReference>
<evidence type="ECO:0000256" key="8">
    <source>
        <dbReference type="ARBA" id="ARBA00022842"/>
    </source>
</evidence>
<name>A0A918J1I5_9RHOB</name>
<evidence type="ECO:0000256" key="3">
    <source>
        <dbReference type="ARBA" id="ARBA00016337"/>
    </source>
</evidence>
<feature type="chain" id="PRO_5039928139" description="FAD:protein FMN transferase" evidence="11">
    <location>
        <begin position="22"/>
        <end position="300"/>
    </location>
</feature>